<evidence type="ECO:0000256" key="1">
    <source>
        <dbReference type="SAM" id="MobiDB-lite"/>
    </source>
</evidence>
<proteinExistence type="predicted"/>
<dbReference type="EMBL" id="PCVY01000004">
    <property type="protein sequence ID" value="PIQ87484.1"/>
    <property type="molecule type" value="Genomic_DNA"/>
</dbReference>
<evidence type="ECO:0000313" key="2">
    <source>
        <dbReference type="EMBL" id="PIQ87484.1"/>
    </source>
</evidence>
<evidence type="ECO:0000313" key="3">
    <source>
        <dbReference type="Proteomes" id="UP000230859"/>
    </source>
</evidence>
<gene>
    <name evidence="2" type="ORF">COV74_00505</name>
</gene>
<sequence>MPIHGKAVTAIIKPAGLQFVLFFCISIILAGPAEASLFNDDPVKDTQTTPVAVTEETLQYEGQSGAPAPSFKMLKDTGKFFVEEPMEDSETEKTVESNDQQQPWVWPWLSHPSEDGEEDQNETAEIRPVN</sequence>
<feature type="region of interest" description="Disordered" evidence="1">
    <location>
        <begin position="85"/>
        <end position="130"/>
    </location>
</feature>
<accession>A0A2H0LUW8</accession>
<dbReference type="AlphaFoldDB" id="A0A2H0LUW8"/>
<dbReference type="Proteomes" id="UP000230859">
    <property type="component" value="Unassembled WGS sequence"/>
</dbReference>
<organism evidence="2 3">
    <name type="scientific">Candidatus Abzuiibacterium crystallinum</name>
    <dbReference type="NCBI Taxonomy" id="1974748"/>
    <lineage>
        <taxon>Bacteria</taxon>
        <taxon>Pseudomonadati</taxon>
        <taxon>Candidatus Omnitrophota</taxon>
        <taxon>Candidatus Abzuiibacterium</taxon>
    </lineage>
</organism>
<protein>
    <submittedName>
        <fullName evidence="2">Uncharacterized protein</fullName>
    </submittedName>
</protein>
<name>A0A2H0LUW8_9BACT</name>
<comment type="caution">
    <text evidence="2">The sequence shown here is derived from an EMBL/GenBank/DDBJ whole genome shotgun (WGS) entry which is preliminary data.</text>
</comment>
<reference evidence="2 3" key="1">
    <citation type="submission" date="2017-09" db="EMBL/GenBank/DDBJ databases">
        <title>Depth-based differentiation of microbial function through sediment-hosted aquifers and enrichment of novel symbionts in the deep terrestrial subsurface.</title>
        <authorList>
            <person name="Probst A.J."/>
            <person name="Ladd B."/>
            <person name="Jarett J.K."/>
            <person name="Geller-Mcgrath D.E."/>
            <person name="Sieber C.M."/>
            <person name="Emerson J.B."/>
            <person name="Anantharaman K."/>
            <person name="Thomas B.C."/>
            <person name="Malmstrom R."/>
            <person name="Stieglmeier M."/>
            <person name="Klingl A."/>
            <person name="Woyke T."/>
            <person name="Ryan C.M."/>
            <person name="Banfield J.F."/>
        </authorList>
    </citation>
    <scope>NUCLEOTIDE SEQUENCE [LARGE SCALE GENOMIC DNA]</scope>
    <source>
        <strain evidence="2">CG11_big_fil_rev_8_21_14_0_20_45_26</strain>
    </source>
</reference>